<dbReference type="Proteomes" id="UP000002872">
    <property type="component" value="Unassembled WGS sequence"/>
</dbReference>
<evidence type="ECO:0000313" key="2">
    <source>
        <dbReference type="Proteomes" id="UP000002872"/>
    </source>
</evidence>
<reference evidence="1" key="1">
    <citation type="submission" date="2011-01" db="EMBL/GenBank/DDBJ databases">
        <title>The Genome Sequence of Nematocida parisii strain ERTm3.</title>
        <authorList>
            <consortium name="The Broad Institute Genome Sequencing Platform"/>
            <consortium name="The Broad Institute Genome Sequencing Center for Infectious Disease"/>
            <person name="Cuomo C."/>
            <person name="Troemel E."/>
            <person name="Young S.K."/>
            <person name="Zeng Q."/>
            <person name="Gargeya S."/>
            <person name="Fitzgerald M."/>
            <person name="Haas B."/>
            <person name="Abouelleil A."/>
            <person name="Alvarado L."/>
            <person name="Arachchi H.M."/>
            <person name="Berlin A."/>
            <person name="Chapman S.B."/>
            <person name="Gearin G."/>
            <person name="Goldberg J."/>
            <person name="Griggs A."/>
            <person name="Gujja S."/>
            <person name="Hansen M."/>
            <person name="Heiman D."/>
            <person name="Howarth C."/>
            <person name="Larimer J."/>
            <person name="Lui A."/>
            <person name="MacDonald P.J.P."/>
            <person name="McCowen C."/>
            <person name="Montmayeur A."/>
            <person name="Murphy C."/>
            <person name="Neiman D."/>
            <person name="Pearson M."/>
            <person name="Priest M."/>
            <person name="Roberts A."/>
            <person name="Saif S."/>
            <person name="Shea T."/>
            <person name="Sisk P."/>
            <person name="Stolte C."/>
            <person name="Sykes S."/>
            <person name="Wortman J."/>
            <person name="Nusbaum C."/>
            <person name="Birren B."/>
        </authorList>
    </citation>
    <scope>NUCLEOTIDE SEQUENCE</scope>
    <source>
        <strain evidence="1">ERTm3</strain>
    </source>
</reference>
<dbReference type="HOGENOM" id="CLU_1058021_0_0_1"/>
<dbReference type="EMBL" id="GL870877">
    <property type="protein sequence ID" value="EIJ88791.1"/>
    <property type="molecule type" value="Genomic_DNA"/>
</dbReference>
<sequence length="287" mass="33124">MYSKKQVCMNMRYKLYAFLSILYTVSARHSDFLSWDFRRSNFHPSPLQDDSSFRNAVANITDLRKESIDIMNEGKEKPPYPNDESLVYPGENHMGYLYVPFLKAPLGIKKKEIGYDPLFGVGSDYEKVMFSIYHKEEDQSSPVVFLVNNKNIAKEFVNTYNIENTPKAESVPGLQNNNHEVSVGPGPLLSKSFKILGVSSRYKNYRLRGKKEKGVIGKAVDLLSLNRQINKYQEFALQSELDQEFVSVPGKESHAKFVSELKCNENPQMCTFIWVPYKEENNMIRLW</sequence>
<gene>
    <name evidence="1" type="ORF">NEQG_00610</name>
</gene>
<accession>I3EHU4</accession>
<dbReference type="InParanoid" id="I3EHU4"/>
<proteinExistence type="predicted"/>
<dbReference type="OMA" id="VPGKESH"/>
<keyword evidence="2" id="KW-1185">Reference proteome</keyword>
<evidence type="ECO:0000313" key="1">
    <source>
        <dbReference type="EMBL" id="EIJ88791.1"/>
    </source>
</evidence>
<dbReference type="VEuPathDB" id="MicrosporidiaDB:NEQG_00610"/>
<name>I3EHU4_NEMP3</name>
<organism evidence="1 2">
    <name type="scientific">Nematocida parisii (strain ERTm3)</name>
    <name type="common">Nematode killer fungus</name>
    <dbReference type="NCBI Taxonomy" id="935791"/>
    <lineage>
        <taxon>Eukaryota</taxon>
        <taxon>Fungi</taxon>
        <taxon>Fungi incertae sedis</taxon>
        <taxon>Microsporidia</taxon>
        <taxon>Nematocida</taxon>
    </lineage>
</organism>
<dbReference type="OrthoDB" id="2186574at2759"/>
<protein>
    <submittedName>
        <fullName evidence="1">Uncharacterized protein</fullName>
    </submittedName>
</protein>
<dbReference type="AlphaFoldDB" id="I3EHU4"/>